<dbReference type="EMBL" id="LAZR01005170">
    <property type="protein sequence ID" value="KKN02245.1"/>
    <property type="molecule type" value="Genomic_DNA"/>
</dbReference>
<reference evidence="1" key="1">
    <citation type="journal article" date="2015" name="Nature">
        <title>Complex archaea that bridge the gap between prokaryotes and eukaryotes.</title>
        <authorList>
            <person name="Spang A."/>
            <person name="Saw J.H."/>
            <person name="Jorgensen S.L."/>
            <person name="Zaremba-Niedzwiedzka K."/>
            <person name="Martijn J."/>
            <person name="Lind A.E."/>
            <person name="van Eijk R."/>
            <person name="Schleper C."/>
            <person name="Guy L."/>
            <person name="Ettema T.J."/>
        </authorList>
    </citation>
    <scope>NUCLEOTIDE SEQUENCE</scope>
</reference>
<dbReference type="AlphaFoldDB" id="A0A0F9M4D3"/>
<accession>A0A0F9M4D3</accession>
<sequence length="102" mass="12099">MALKSKTKTPNFFDVVDHELNYIDEKLKWINEHLVKIKLGSSELELRLELMERIQNSIKSRRSGFSIAYLIELYQESITLDESDGLVLIRNHAYQKFNKHIY</sequence>
<protein>
    <submittedName>
        <fullName evidence="1">Uncharacterized protein</fullName>
    </submittedName>
</protein>
<name>A0A0F9M4D3_9ZZZZ</name>
<evidence type="ECO:0000313" key="1">
    <source>
        <dbReference type="EMBL" id="KKN02245.1"/>
    </source>
</evidence>
<gene>
    <name evidence="1" type="ORF">LCGC14_1119630</name>
</gene>
<organism evidence="1">
    <name type="scientific">marine sediment metagenome</name>
    <dbReference type="NCBI Taxonomy" id="412755"/>
    <lineage>
        <taxon>unclassified sequences</taxon>
        <taxon>metagenomes</taxon>
        <taxon>ecological metagenomes</taxon>
    </lineage>
</organism>
<comment type="caution">
    <text evidence="1">The sequence shown here is derived from an EMBL/GenBank/DDBJ whole genome shotgun (WGS) entry which is preliminary data.</text>
</comment>
<proteinExistence type="predicted"/>